<dbReference type="Pfam" id="PF00096">
    <property type="entry name" value="zf-C2H2"/>
    <property type="match status" value="4"/>
</dbReference>
<feature type="domain" description="C2H2-type" evidence="6">
    <location>
        <begin position="51"/>
        <end position="79"/>
    </location>
</feature>
<keyword evidence="1" id="KW-0479">Metal-binding</keyword>
<feature type="region of interest" description="Disordered" evidence="5">
    <location>
        <begin position="270"/>
        <end position="297"/>
    </location>
</feature>
<evidence type="ECO:0000259" key="6">
    <source>
        <dbReference type="PROSITE" id="PS50157"/>
    </source>
</evidence>
<feature type="domain" description="C2H2-type" evidence="6">
    <location>
        <begin position="115"/>
        <end position="142"/>
    </location>
</feature>
<feature type="domain" description="C2H2-type" evidence="6">
    <location>
        <begin position="586"/>
        <end position="613"/>
    </location>
</feature>
<dbReference type="VEuPathDB" id="VectorBase:AALB000461"/>
<dbReference type="PANTHER" id="PTHR24379:SF121">
    <property type="entry name" value="C2H2-TYPE DOMAIN-CONTAINING PROTEIN"/>
    <property type="match status" value="1"/>
</dbReference>
<dbReference type="PANTHER" id="PTHR24379">
    <property type="entry name" value="KRAB AND ZINC FINGER DOMAIN-CONTAINING"/>
    <property type="match status" value="1"/>
</dbReference>
<accession>A0A182F1X9</accession>
<feature type="domain" description="C2H2-type" evidence="6">
    <location>
        <begin position="143"/>
        <end position="170"/>
    </location>
</feature>
<feature type="domain" description="C2H2-type" evidence="6">
    <location>
        <begin position="171"/>
        <end position="198"/>
    </location>
</feature>
<feature type="region of interest" description="Disordered" evidence="5">
    <location>
        <begin position="345"/>
        <end position="396"/>
    </location>
</feature>
<evidence type="ECO:0000256" key="4">
    <source>
        <dbReference type="ARBA" id="ARBA00022833"/>
    </source>
</evidence>
<keyword evidence="3" id="KW-0863">Zinc-finger</keyword>
<dbReference type="SUPFAM" id="SSF57667">
    <property type="entry name" value="beta-beta-alpha zinc fingers"/>
    <property type="match status" value="5"/>
</dbReference>
<evidence type="ECO:0000313" key="7">
    <source>
        <dbReference type="EnsemblMetazoa" id="AALB000461-PA"/>
    </source>
</evidence>
<keyword evidence="8" id="KW-1185">Reference proteome</keyword>
<feature type="domain" description="C2H2-type" evidence="6">
    <location>
        <begin position="552"/>
        <end position="580"/>
    </location>
</feature>
<reference evidence="7" key="2">
    <citation type="submission" date="2022-08" db="UniProtKB">
        <authorList>
            <consortium name="EnsemblMetazoa"/>
        </authorList>
    </citation>
    <scope>IDENTIFICATION</scope>
    <source>
        <strain evidence="7">STECLA/ALBI9_A</strain>
    </source>
</reference>
<dbReference type="FunFam" id="3.30.160.60:FF:000446">
    <property type="entry name" value="Zinc finger protein"/>
    <property type="match status" value="1"/>
</dbReference>
<dbReference type="Gene3D" id="3.30.160.60">
    <property type="entry name" value="Classic Zinc Finger"/>
    <property type="match status" value="7"/>
</dbReference>
<feature type="compositionally biased region" description="Basic and acidic residues" evidence="5">
    <location>
        <begin position="270"/>
        <end position="281"/>
    </location>
</feature>
<dbReference type="InterPro" id="IPR036236">
    <property type="entry name" value="Znf_C2H2_sf"/>
</dbReference>
<sequence length="644" mass="73567">ICKYELVDTISLERHQQKHEPPGGFLCSVCKAPFTSPQERNEHKSQAHPVYRCRPCKESFYDEAQFQTHHKTVHVEPREGTGDDTPCCSTCGTHFRTTFQLRVHLESKCGTKKHFQCDICQRYYSSQASLSVHRGLHQSKKSHLCDICGASFYNRGQLKVHERVHTGDKPFKCDKCGKAFAHRESLVTHSTLHSGIKPYVCTHCNDQFSCKGNLIKHLRRRPLTCGKSEHEIKPVSDGPSSTESVVEETEPLPVVKRGKRVHISRTKVADENDDRTEHFEVQELSGSENEESDHLWPSEENTEIIPTVENGTEVNLGMEARSVVDQNEMENSAPCFEMEMDDAIPTMNDDENKKHLPGDDIPDTSDENEIELLEPSETSLTEECGKPSPDRGSDGEDSYLCVIVNNDNEITADDAQQHHWTICLKVEEVEKQLQTLKENYNIVSGVDYQCNLCPVQHTSEYLIARHLERMHGIQLTKAVEMLHLMKKSACQDKLYRCKYCGRMYSNSARLKVHMRHHGPDGTLVHKCTCCSRYFVTAEESQQHALATHRDRLECSICQKQYQDPDCLQGHIRYAHGGAKEKRRLSFVCLRCGKRFTSRSVLTDHERSNCGDSPIYECETCGKHYSSYGAWKLYVNVTTERKEKK</sequence>
<reference evidence="7 8" key="1">
    <citation type="journal article" date="2017" name="G3 (Bethesda)">
        <title>The Physical Genome Mapping of Anopheles albimanus Corrected Scaffold Misassemblies and Identified Interarm Rearrangements in Genus Anopheles.</title>
        <authorList>
            <person name="Artemov G.N."/>
            <person name="Peery A.N."/>
            <person name="Jiang X."/>
            <person name="Tu Z."/>
            <person name="Stegniy V.N."/>
            <person name="Sharakhova M.V."/>
            <person name="Sharakhov I.V."/>
        </authorList>
    </citation>
    <scope>NUCLEOTIDE SEQUENCE [LARGE SCALE GENOMIC DNA]</scope>
    <source>
        <strain evidence="7 8">ALBI9_A</strain>
    </source>
</reference>
<keyword evidence="2" id="KW-0677">Repeat</keyword>
<dbReference type="FunFam" id="3.30.160.60:FF:000100">
    <property type="entry name" value="Zinc finger 45-like"/>
    <property type="match status" value="1"/>
</dbReference>
<protein>
    <recommendedName>
        <fullName evidence="6">C2H2-type domain-containing protein</fullName>
    </recommendedName>
</protein>
<proteinExistence type="predicted"/>
<dbReference type="Pfam" id="PF12874">
    <property type="entry name" value="zf-met"/>
    <property type="match status" value="1"/>
</dbReference>
<feature type="region of interest" description="Disordered" evidence="5">
    <location>
        <begin position="230"/>
        <end position="251"/>
    </location>
</feature>
<dbReference type="EnsemblMetazoa" id="AALB000461-RA">
    <property type="protein sequence ID" value="AALB000461-PA"/>
    <property type="gene ID" value="AALB000461"/>
</dbReference>
<feature type="compositionally biased region" description="Basic and acidic residues" evidence="5">
    <location>
        <begin position="383"/>
        <end position="394"/>
    </location>
</feature>
<evidence type="ECO:0000256" key="5">
    <source>
        <dbReference type="SAM" id="MobiDB-lite"/>
    </source>
</evidence>
<evidence type="ECO:0000256" key="2">
    <source>
        <dbReference type="ARBA" id="ARBA00022737"/>
    </source>
</evidence>
<dbReference type="VEuPathDB" id="VectorBase:AALB20_027118"/>
<evidence type="ECO:0000256" key="1">
    <source>
        <dbReference type="ARBA" id="ARBA00022723"/>
    </source>
</evidence>
<feature type="compositionally biased region" description="Acidic residues" evidence="5">
    <location>
        <begin position="360"/>
        <end position="374"/>
    </location>
</feature>
<feature type="domain" description="C2H2-type" evidence="6">
    <location>
        <begin position="199"/>
        <end position="229"/>
    </location>
</feature>
<dbReference type="AlphaFoldDB" id="A0A182F1X9"/>
<evidence type="ECO:0000256" key="3">
    <source>
        <dbReference type="ARBA" id="ARBA00022771"/>
    </source>
</evidence>
<dbReference type="GO" id="GO:0005634">
    <property type="term" value="C:nucleus"/>
    <property type="evidence" value="ECO:0007669"/>
    <property type="project" value="UniProtKB-ARBA"/>
</dbReference>
<dbReference type="VEuPathDB" id="VectorBase:AALB20_034624"/>
<feature type="domain" description="C2H2-type" evidence="6">
    <location>
        <begin position="495"/>
        <end position="522"/>
    </location>
</feature>
<name>A0A182F1X9_ANOAL</name>
<dbReference type="PROSITE" id="PS00028">
    <property type="entry name" value="ZINC_FINGER_C2H2_1"/>
    <property type="match status" value="7"/>
</dbReference>
<dbReference type="SMART" id="SM00355">
    <property type="entry name" value="ZnF_C2H2"/>
    <property type="match status" value="12"/>
</dbReference>
<dbReference type="Proteomes" id="UP000069272">
    <property type="component" value="Chromosome 2L"/>
</dbReference>
<dbReference type="STRING" id="7167.A0A182F1X9"/>
<organism evidence="7 8">
    <name type="scientific">Anopheles albimanus</name>
    <name type="common">New world malaria mosquito</name>
    <dbReference type="NCBI Taxonomy" id="7167"/>
    <lineage>
        <taxon>Eukaryota</taxon>
        <taxon>Metazoa</taxon>
        <taxon>Ecdysozoa</taxon>
        <taxon>Arthropoda</taxon>
        <taxon>Hexapoda</taxon>
        <taxon>Insecta</taxon>
        <taxon>Pterygota</taxon>
        <taxon>Neoptera</taxon>
        <taxon>Endopterygota</taxon>
        <taxon>Diptera</taxon>
        <taxon>Nematocera</taxon>
        <taxon>Culicoidea</taxon>
        <taxon>Culicidae</taxon>
        <taxon>Anophelinae</taxon>
        <taxon>Anopheles</taxon>
    </lineage>
</organism>
<dbReference type="FunFam" id="3.30.160.60:FF:000016">
    <property type="entry name" value="zinc finger protein 37 homolog"/>
    <property type="match status" value="1"/>
</dbReference>
<dbReference type="GO" id="GO:0008270">
    <property type="term" value="F:zinc ion binding"/>
    <property type="evidence" value="ECO:0007669"/>
    <property type="project" value="UniProtKB-KW"/>
</dbReference>
<dbReference type="PROSITE" id="PS50157">
    <property type="entry name" value="ZINC_FINGER_C2H2_2"/>
    <property type="match status" value="8"/>
</dbReference>
<dbReference type="InterPro" id="IPR013087">
    <property type="entry name" value="Znf_C2H2_type"/>
</dbReference>
<keyword evidence="4" id="KW-0862">Zinc</keyword>
<evidence type="ECO:0000313" key="8">
    <source>
        <dbReference type="Proteomes" id="UP000069272"/>
    </source>
</evidence>